<feature type="non-terminal residue" evidence="10">
    <location>
        <position position="1"/>
    </location>
</feature>
<feature type="domain" description="Guanylate cyclase" evidence="9">
    <location>
        <begin position="452"/>
        <end position="582"/>
    </location>
</feature>
<evidence type="ECO:0000256" key="7">
    <source>
        <dbReference type="ARBA" id="ARBA00023239"/>
    </source>
</evidence>
<keyword evidence="3" id="KW-0547">Nucleotide-binding</keyword>
<dbReference type="GO" id="GO:0001653">
    <property type="term" value="F:peptide receptor activity"/>
    <property type="evidence" value="ECO:0007669"/>
    <property type="project" value="TreeGrafter"/>
</dbReference>
<keyword evidence="6" id="KW-0325">Glycoprotein</keyword>
<dbReference type="InterPro" id="IPR050401">
    <property type="entry name" value="Cyclic_nucleotide_synthase"/>
</dbReference>
<dbReference type="Gene3D" id="6.10.250.780">
    <property type="match status" value="1"/>
</dbReference>
<dbReference type="GO" id="GO:0000166">
    <property type="term" value="F:nucleotide binding"/>
    <property type="evidence" value="ECO:0007669"/>
    <property type="project" value="UniProtKB-KW"/>
</dbReference>
<keyword evidence="5 8" id="KW-0472">Membrane</keyword>
<comment type="subcellular location">
    <subcellularLocation>
        <location evidence="1">Membrane</location>
    </subcellularLocation>
</comment>
<sequence>MMNNMAAASTLSVGQTTTREFLLLVQDSATTRRKRVLKLLLVMFVPVVVLVLQCALTMSASTTRKANTHATELAITSSVQVGEVVTRLQRERGMTSLFLGSKKSSLEEQNQTTLPLDKLFSIVLCSVPRKKRILFVNSNSEAWNNLVKLRTASDQGIGAVVLWPGTASDPVEMQSPTVLQSALRSHRIERSVSPTSISEVFWYTKFIGSILGLINRDIRLSGDTKGELWRNLFALELFFNAKENLGIQRALGSAIFTKGYGTPIEHNTFNDCSFKSQTFLQLCFSHSQRSRAVYSNATADKQAVVDLLDSMRQVLLKKPKGVPSVSTALAWFGNMTTFIDLISGIEVDLVKTIRSHLDFQIQRATTDFTQSLAFLVLVAAGCPPLCIWYFRSVSQINGTIAKSAHVLASQTKTLAMEKRRGERLLHRMLPPFIADSLKRGDHVLPEFFEAVTVFFSDIVGFTKIAARSTPLQTVTLLNSLWSKFDGELDAHDVYKVETIGDAYMVVSGLPRRNGINHGREIAALSLDLLDIVKEFEIFHLPGEFLKIRIGLHTGPVLAGVVGRKMPRYCLFGNTIRLAEWIEQTGL</sequence>
<evidence type="ECO:0000256" key="2">
    <source>
        <dbReference type="ARBA" id="ARBA00022692"/>
    </source>
</evidence>
<dbReference type="GO" id="GO:0004016">
    <property type="term" value="F:adenylate cyclase activity"/>
    <property type="evidence" value="ECO:0007669"/>
    <property type="project" value="TreeGrafter"/>
</dbReference>
<dbReference type="GO" id="GO:0035556">
    <property type="term" value="P:intracellular signal transduction"/>
    <property type="evidence" value="ECO:0007669"/>
    <property type="project" value="InterPro"/>
</dbReference>
<dbReference type="Pfam" id="PF00211">
    <property type="entry name" value="Guanylate_cyc"/>
    <property type="match status" value="1"/>
</dbReference>
<evidence type="ECO:0000256" key="3">
    <source>
        <dbReference type="ARBA" id="ARBA00022741"/>
    </source>
</evidence>
<dbReference type="CDD" id="cd07302">
    <property type="entry name" value="CHD"/>
    <property type="match status" value="1"/>
</dbReference>
<comment type="caution">
    <text evidence="10">The sequence shown here is derived from an EMBL/GenBank/DDBJ whole genome shotgun (WGS) entry which is preliminary data.</text>
</comment>
<feature type="transmembrane region" description="Helical" evidence="8">
    <location>
        <begin position="35"/>
        <end position="56"/>
    </location>
</feature>
<keyword evidence="2 8" id="KW-0812">Transmembrane</keyword>
<dbReference type="GO" id="GO:0007168">
    <property type="term" value="P:receptor guanylyl cyclase signaling pathway"/>
    <property type="evidence" value="ECO:0007669"/>
    <property type="project" value="TreeGrafter"/>
</dbReference>
<dbReference type="SMART" id="SM00044">
    <property type="entry name" value="CYCc"/>
    <property type="match status" value="1"/>
</dbReference>
<name>A0A9X6RN46_HYPEX</name>
<evidence type="ECO:0000313" key="10">
    <source>
        <dbReference type="EMBL" id="OWA54018.1"/>
    </source>
</evidence>
<dbReference type="Proteomes" id="UP000192578">
    <property type="component" value="Unassembled WGS sequence"/>
</dbReference>
<gene>
    <name evidence="10" type="ORF">BV898_18441</name>
</gene>
<dbReference type="OrthoDB" id="1890790at2759"/>
<protein>
    <submittedName>
        <fullName evidence="10">Guanylate cyclase 2G</fullName>
        <ecNumber evidence="10">4.6.1.2</ecNumber>
    </submittedName>
</protein>
<proteinExistence type="predicted"/>
<dbReference type="PANTHER" id="PTHR11920:SF501">
    <property type="entry name" value="GUANYLATE CYCLASE 32E"/>
    <property type="match status" value="1"/>
</dbReference>
<evidence type="ECO:0000256" key="8">
    <source>
        <dbReference type="SAM" id="Phobius"/>
    </source>
</evidence>
<dbReference type="Pfam" id="PF08376">
    <property type="entry name" value="NIT"/>
    <property type="match status" value="1"/>
</dbReference>
<evidence type="ECO:0000256" key="1">
    <source>
        <dbReference type="ARBA" id="ARBA00004370"/>
    </source>
</evidence>
<keyword evidence="4 8" id="KW-1133">Transmembrane helix</keyword>
<dbReference type="EMBL" id="MTYJ01000365">
    <property type="protein sequence ID" value="OWA54018.1"/>
    <property type="molecule type" value="Genomic_DNA"/>
</dbReference>
<dbReference type="EC" id="4.6.1.2" evidence="10"/>
<dbReference type="GO" id="GO:0004383">
    <property type="term" value="F:guanylate cyclase activity"/>
    <property type="evidence" value="ECO:0007669"/>
    <property type="project" value="UniProtKB-EC"/>
</dbReference>
<dbReference type="PROSITE" id="PS50125">
    <property type="entry name" value="GUANYLATE_CYCLASE_2"/>
    <property type="match status" value="1"/>
</dbReference>
<dbReference type="GO" id="GO:0005886">
    <property type="term" value="C:plasma membrane"/>
    <property type="evidence" value="ECO:0007669"/>
    <property type="project" value="TreeGrafter"/>
</dbReference>
<dbReference type="InterPro" id="IPR013587">
    <property type="entry name" value="Nitrate/nitrite_sensing"/>
</dbReference>
<dbReference type="InterPro" id="IPR001054">
    <property type="entry name" value="A/G_cyclase"/>
</dbReference>
<accession>A0A9X6RN46</accession>
<keyword evidence="7 10" id="KW-0456">Lyase</keyword>
<evidence type="ECO:0000256" key="6">
    <source>
        <dbReference type="ARBA" id="ARBA00023180"/>
    </source>
</evidence>
<dbReference type="InterPro" id="IPR029787">
    <property type="entry name" value="Nucleotide_cyclase"/>
</dbReference>
<keyword evidence="11" id="KW-1185">Reference proteome</keyword>
<evidence type="ECO:0000313" key="11">
    <source>
        <dbReference type="Proteomes" id="UP000192578"/>
    </source>
</evidence>
<organism evidence="10 11">
    <name type="scientific">Hypsibius exemplaris</name>
    <name type="common">Freshwater tardigrade</name>
    <dbReference type="NCBI Taxonomy" id="2072580"/>
    <lineage>
        <taxon>Eukaryota</taxon>
        <taxon>Metazoa</taxon>
        <taxon>Ecdysozoa</taxon>
        <taxon>Tardigrada</taxon>
        <taxon>Eutardigrada</taxon>
        <taxon>Parachela</taxon>
        <taxon>Hypsibioidea</taxon>
        <taxon>Hypsibiidae</taxon>
        <taxon>Hypsibius</taxon>
    </lineage>
</organism>
<dbReference type="FunFam" id="3.30.70.1230:FF:000030">
    <property type="entry name" value="Si:ch211-215j19.12"/>
    <property type="match status" value="1"/>
</dbReference>
<dbReference type="Gene3D" id="3.30.70.1230">
    <property type="entry name" value="Nucleotide cyclase"/>
    <property type="match status" value="1"/>
</dbReference>
<reference evidence="11" key="1">
    <citation type="submission" date="2017-01" db="EMBL/GenBank/DDBJ databases">
        <title>Comparative genomics of anhydrobiosis in the tardigrade Hypsibius dujardini.</title>
        <authorList>
            <person name="Yoshida Y."/>
            <person name="Koutsovoulos G."/>
            <person name="Laetsch D."/>
            <person name="Stevens L."/>
            <person name="Kumar S."/>
            <person name="Horikawa D."/>
            <person name="Ishino K."/>
            <person name="Komine S."/>
            <person name="Tomita M."/>
            <person name="Blaxter M."/>
            <person name="Arakawa K."/>
        </authorList>
    </citation>
    <scope>NUCLEOTIDE SEQUENCE [LARGE SCALE GENOMIC DNA]</scope>
    <source>
        <strain evidence="11">Z151</strain>
    </source>
</reference>
<evidence type="ECO:0000259" key="9">
    <source>
        <dbReference type="PROSITE" id="PS50125"/>
    </source>
</evidence>
<evidence type="ECO:0000256" key="4">
    <source>
        <dbReference type="ARBA" id="ARBA00022989"/>
    </source>
</evidence>
<evidence type="ECO:0000256" key="5">
    <source>
        <dbReference type="ARBA" id="ARBA00023136"/>
    </source>
</evidence>
<dbReference type="SUPFAM" id="SSF55073">
    <property type="entry name" value="Nucleotide cyclase"/>
    <property type="match status" value="1"/>
</dbReference>
<dbReference type="AlphaFoldDB" id="A0A9X6RN46"/>
<dbReference type="PANTHER" id="PTHR11920">
    <property type="entry name" value="GUANYLYL CYCLASE"/>
    <property type="match status" value="1"/>
</dbReference>